<sequence>MPLTILSDTDVKNLLNNLTRADVESLQHSLRQALHEYSTGTQDDGCCSDNQPERTVLESHRGNTTLFMPSTSSSGIGMKVVTLATPPSDTHSNNATDTLDAPPPAPTTPYGALTLMDLSGKPFGFLNAEEVTAFRTALASSLLLTRRAKVKTITVFGVGKQAYWHVRLALLLHGSTIKQVHFINRTFSDRAKGILKTFVHIDPEIKTSEGWSNTTFGILTPGYGEYARLLKDQIRASDVIITTTPSTEPLFDHTILTNTEGRKRGRLIIAIGSYKKHMVEVPPEILSQATKRHGPGHHFHKHAEEGGVIVVDTLTCVTQTGELTQANIRETQTVELGELVMLERLDSNNDTDSAISDSPPPELAISLETLNLGDGNRALSHVFHNSINSNPPSPRLPLTLSPSSSSFTQTTTNTSGGSNKSPSRKSSFSLSRKNSFSFHKRSSSLSGGNGSRSNSVKPTKRKKQQTEQEDQMCRWLSRGNVVYKSVGMGLMDLVVGGDLVRLARVRDVGIVVEDF</sequence>
<protein>
    <recommendedName>
        <fullName evidence="5">NAD(P)-binding protein</fullName>
    </recommendedName>
</protein>
<evidence type="ECO:0000256" key="1">
    <source>
        <dbReference type="ARBA" id="ARBA00008903"/>
    </source>
</evidence>
<dbReference type="PANTHER" id="PTHR13812:SF19">
    <property type="entry name" value="KETIMINE REDUCTASE MU-CRYSTALLIN"/>
    <property type="match status" value="1"/>
</dbReference>
<dbReference type="Proteomes" id="UP000566819">
    <property type="component" value="Unassembled WGS sequence"/>
</dbReference>
<dbReference type="Gene3D" id="3.40.50.720">
    <property type="entry name" value="NAD(P)-binding Rossmann-like Domain"/>
    <property type="match status" value="1"/>
</dbReference>
<evidence type="ECO:0008006" key="5">
    <source>
        <dbReference type="Google" id="ProtNLM"/>
    </source>
</evidence>
<name>A0A8H4RNI2_9HELO</name>
<dbReference type="FunFam" id="3.40.50.720:FF:000577">
    <property type="entry name" value="Proline utilization protein PrnX, putative"/>
    <property type="match status" value="1"/>
</dbReference>
<reference evidence="3 4" key="1">
    <citation type="submission" date="2020-03" db="EMBL/GenBank/DDBJ databases">
        <title>Draft Genome Sequence of Cudoniella acicularis.</title>
        <authorList>
            <person name="Buettner E."/>
            <person name="Kellner H."/>
        </authorList>
    </citation>
    <scope>NUCLEOTIDE SEQUENCE [LARGE SCALE GENOMIC DNA]</scope>
    <source>
        <strain evidence="3 4">DSM 108380</strain>
    </source>
</reference>
<evidence type="ECO:0000256" key="2">
    <source>
        <dbReference type="SAM" id="MobiDB-lite"/>
    </source>
</evidence>
<dbReference type="EMBL" id="JAAMPI010000389">
    <property type="protein sequence ID" value="KAF4632004.1"/>
    <property type="molecule type" value="Genomic_DNA"/>
</dbReference>
<feature type="region of interest" description="Disordered" evidence="2">
    <location>
        <begin position="85"/>
        <end position="106"/>
    </location>
</feature>
<dbReference type="PANTHER" id="PTHR13812">
    <property type="entry name" value="KETIMINE REDUCTASE MU-CRYSTALLIN"/>
    <property type="match status" value="1"/>
</dbReference>
<evidence type="ECO:0000313" key="4">
    <source>
        <dbReference type="Proteomes" id="UP000566819"/>
    </source>
</evidence>
<comment type="caution">
    <text evidence="3">The sequence shown here is derived from an EMBL/GenBank/DDBJ whole genome shotgun (WGS) entry which is preliminary data.</text>
</comment>
<dbReference type="InterPro" id="IPR003462">
    <property type="entry name" value="ODC_Mu_crystall"/>
</dbReference>
<dbReference type="GO" id="GO:0005737">
    <property type="term" value="C:cytoplasm"/>
    <property type="evidence" value="ECO:0007669"/>
    <property type="project" value="TreeGrafter"/>
</dbReference>
<feature type="compositionally biased region" description="Low complexity" evidence="2">
    <location>
        <begin position="385"/>
        <end position="455"/>
    </location>
</feature>
<feature type="compositionally biased region" description="Polar residues" evidence="2">
    <location>
        <begin position="85"/>
        <end position="94"/>
    </location>
</feature>
<keyword evidence="4" id="KW-1185">Reference proteome</keyword>
<dbReference type="OrthoDB" id="41492at2759"/>
<dbReference type="InterPro" id="IPR036291">
    <property type="entry name" value="NAD(P)-bd_dom_sf"/>
</dbReference>
<dbReference type="AlphaFoldDB" id="A0A8H4RNI2"/>
<comment type="similarity">
    <text evidence="1">Belongs to the ornithine cyclodeaminase/mu-crystallin family.</text>
</comment>
<dbReference type="SUPFAM" id="SSF51735">
    <property type="entry name" value="NAD(P)-binding Rossmann-fold domains"/>
    <property type="match status" value="1"/>
</dbReference>
<organism evidence="3 4">
    <name type="scientific">Cudoniella acicularis</name>
    <dbReference type="NCBI Taxonomy" id="354080"/>
    <lineage>
        <taxon>Eukaryota</taxon>
        <taxon>Fungi</taxon>
        <taxon>Dikarya</taxon>
        <taxon>Ascomycota</taxon>
        <taxon>Pezizomycotina</taxon>
        <taxon>Leotiomycetes</taxon>
        <taxon>Helotiales</taxon>
        <taxon>Tricladiaceae</taxon>
        <taxon>Cudoniella</taxon>
    </lineage>
</organism>
<proteinExistence type="inferred from homology"/>
<evidence type="ECO:0000313" key="3">
    <source>
        <dbReference type="EMBL" id="KAF4632004.1"/>
    </source>
</evidence>
<gene>
    <name evidence="3" type="ORF">G7Y89_g6122</name>
</gene>
<accession>A0A8H4RNI2</accession>
<feature type="region of interest" description="Disordered" evidence="2">
    <location>
        <begin position="383"/>
        <end position="471"/>
    </location>
</feature>